<dbReference type="SUPFAM" id="SSF52029">
    <property type="entry name" value="GroEL apical domain-like"/>
    <property type="match status" value="1"/>
</dbReference>
<gene>
    <name evidence="14" type="primary">FAB1</name>
    <name evidence="14" type="ORF">BGZ65_003424</name>
</gene>
<keyword evidence="5 9" id="KW-0863">Zinc-finger</keyword>
<evidence type="ECO:0000256" key="1">
    <source>
        <dbReference type="ARBA" id="ARBA00012009"/>
    </source>
</evidence>
<dbReference type="InterPro" id="IPR013083">
    <property type="entry name" value="Znf_RING/FYVE/PHD"/>
</dbReference>
<dbReference type="CDD" id="cd15725">
    <property type="entry name" value="FYVE_PIKfyve_Fab1"/>
    <property type="match status" value="1"/>
</dbReference>
<feature type="compositionally biased region" description="Low complexity" evidence="11">
    <location>
        <begin position="1929"/>
        <end position="1969"/>
    </location>
</feature>
<dbReference type="GO" id="GO:0000329">
    <property type="term" value="C:fungal-type vacuole membrane"/>
    <property type="evidence" value="ECO:0007669"/>
    <property type="project" value="TreeGrafter"/>
</dbReference>
<feature type="domain" description="PIPK" evidence="13">
    <location>
        <begin position="1952"/>
        <end position="2278"/>
    </location>
</feature>
<feature type="compositionally biased region" description="Low complexity" evidence="11">
    <location>
        <begin position="1528"/>
        <end position="1552"/>
    </location>
</feature>
<dbReference type="Gene3D" id="3.30.800.10">
    <property type="entry name" value="Phosphatidylinositol Phosphate Kinase II Beta"/>
    <property type="match status" value="1"/>
</dbReference>
<evidence type="ECO:0000256" key="7">
    <source>
        <dbReference type="ARBA" id="ARBA00022833"/>
    </source>
</evidence>
<feature type="region of interest" description="Disordered" evidence="11">
    <location>
        <begin position="1504"/>
        <end position="1691"/>
    </location>
</feature>
<dbReference type="InterPro" id="IPR017455">
    <property type="entry name" value="Znf_FYVE-rel"/>
</dbReference>
<dbReference type="SMART" id="SM00330">
    <property type="entry name" value="PIPKc"/>
    <property type="match status" value="1"/>
</dbReference>
<dbReference type="Proteomes" id="UP000749646">
    <property type="component" value="Unassembled WGS sequence"/>
</dbReference>
<feature type="region of interest" description="Disordered" evidence="11">
    <location>
        <begin position="1450"/>
        <end position="1480"/>
    </location>
</feature>
<dbReference type="PANTHER" id="PTHR45748:SF7">
    <property type="entry name" value="1-PHOSPHATIDYLINOSITOL 3-PHOSPHATE 5-KINASE-RELATED"/>
    <property type="match status" value="1"/>
</dbReference>
<keyword evidence="7" id="KW-0862">Zinc</keyword>
<dbReference type="InterPro" id="IPR002498">
    <property type="entry name" value="PInositol-4-P-4/5-kinase_core"/>
</dbReference>
<dbReference type="InterPro" id="IPR002423">
    <property type="entry name" value="Cpn60/GroEL/TCP-1"/>
</dbReference>
<feature type="compositionally biased region" description="Polar residues" evidence="11">
    <location>
        <begin position="1628"/>
        <end position="1641"/>
    </location>
</feature>
<dbReference type="FunFam" id="3.30.810.10:FF:000001">
    <property type="entry name" value="1-phosphatidylinositol 3-phosphate 5-kinase FAB1"/>
    <property type="match status" value="1"/>
</dbReference>
<dbReference type="Pfam" id="PF00118">
    <property type="entry name" value="Cpn60_TCP1"/>
    <property type="match status" value="1"/>
</dbReference>
<dbReference type="FunFam" id="3.50.7.10:FF:000007">
    <property type="entry name" value="1-phosphatidylinositol 3-phosphate 5-kinase isoform X1"/>
    <property type="match status" value="1"/>
</dbReference>
<dbReference type="SMART" id="SM00064">
    <property type="entry name" value="FYVE"/>
    <property type="match status" value="1"/>
</dbReference>
<dbReference type="PANTHER" id="PTHR45748">
    <property type="entry name" value="1-PHOSPHATIDYLINOSITOL 3-PHOSPHATE 5-KINASE-RELATED"/>
    <property type="match status" value="1"/>
</dbReference>
<accession>A0A9P6INF3</accession>
<dbReference type="GO" id="GO:0008270">
    <property type="term" value="F:zinc ion binding"/>
    <property type="evidence" value="ECO:0007669"/>
    <property type="project" value="UniProtKB-KW"/>
</dbReference>
<dbReference type="EMBL" id="JAAAHW010009411">
    <property type="protein sequence ID" value="KAF9941422.1"/>
    <property type="molecule type" value="Genomic_DNA"/>
</dbReference>
<feature type="region of interest" description="Disordered" evidence="11">
    <location>
        <begin position="1"/>
        <end position="65"/>
    </location>
</feature>
<dbReference type="CDD" id="cd03334">
    <property type="entry name" value="Fab1_TCP"/>
    <property type="match status" value="1"/>
</dbReference>
<feature type="compositionally biased region" description="Low complexity" evidence="11">
    <location>
        <begin position="1597"/>
        <end position="1619"/>
    </location>
</feature>
<dbReference type="Pfam" id="PF01363">
    <property type="entry name" value="FYVE"/>
    <property type="match status" value="1"/>
</dbReference>
<evidence type="ECO:0000256" key="9">
    <source>
        <dbReference type="PROSITE-ProRule" id="PRU00091"/>
    </source>
</evidence>
<evidence type="ECO:0000256" key="11">
    <source>
        <dbReference type="SAM" id="MobiDB-lite"/>
    </source>
</evidence>
<dbReference type="SUPFAM" id="SSF57903">
    <property type="entry name" value="FYVE/PHD zinc finger"/>
    <property type="match status" value="1"/>
</dbReference>
<keyword evidence="3" id="KW-0479">Metal-binding</keyword>
<feature type="region of interest" description="Disordered" evidence="11">
    <location>
        <begin position="1723"/>
        <end position="1751"/>
    </location>
</feature>
<dbReference type="EC" id="2.7.1.150" evidence="1"/>
<protein>
    <recommendedName>
        <fullName evidence="1">1-phosphatidylinositol-3-phosphate 5-kinase</fullName>
        <ecNumber evidence="1">2.7.1.150</ecNumber>
    </recommendedName>
</protein>
<evidence type="ECO:0000256" key="6">
    <source>
        <dbReference type="ARBA" id="ARBA00022777"/>
    </source>
</evidence>
<feature type="region of interest" description="Disordered" evidence="11">
    <location>
        <begin position="1925"/>
        <end position="1982"/>
    </location>
</feature>
<feature type="region of interest" description="Disordered" evidence="11">
    <location>
        <begin position="1773"/>
        <end position="1797"/>
    </location>
</feature>
<organism evidence="14 15">
    <name type="scientific">Modicella reniformis</name>
    <dbReference type="NCBI Taxonomy" id="1440133"/>
    <lineage>
        <taxon>Eukaryota</taxon>
        <taxon>Fungi</taxon>
        <taxon>Fungi incertae sedis</taxon>
        <taxon>Mucoromycota</taxon>
        <taxon>Mortierellomycotina</taxon>
        <taxon>Mortierellomycetes</taxon>
        <taxon>Mortierellales</taxon>
        <taxon>Mortierellaceae</taxon>
        <taxon>Modicella</taxon>
    </lineage>
</organism>
<evidence type="ECO:0000259" key="12">
    <source>
        <dbReference type="PROSITE" id="PS50178"/>
    </source>
</evidence>
<feature type="region of interest" description="Disordered" evidence="11">
    <location>
        <begin position="1351"/>
        <end position="1377"/>
    </location>
</feature>
<dbReference type="GO" id="GO:0046854">
    <property type="term" value="P:phosphatidylinositol phosphate biosynthetic process"/>
    <property type="evidence" value="ECO:0007669"/>
    <property type="project" value="TreeGrafter"/>
</dbReference>
<dbReference type="Pfam" id="PF01504">
    <property type="entry name" value="PIP5K"/>
    <property type="match status" value="1"/>
</dbReference>
<proteinExistence type="predicted"/>
<dbReference type="OrthoDB" id="158357at2759"/>
<dbReference type="InterPro" id="IPR027483">
    <property type="entry name" value="PInositol-4-P-4/5-kinase_C_sf"/>
</dbReference>
<dbReference type="Gene3D" id="3.30.40.10">
    <property type="entry name" value="Zinc/RING finger domain, C3HC4 (zinc finger)"/>
    <property type="match status" value="1"/>
</dbReference>
<dbReference type="SUPFAM" id="SSF56104">
    <property type="entry name" value="SAICAR synthase-like"/>
    <property type="match status" value="1"/>
</dbReference>
<feature type="compositionally biased region" description="Acidic residues" evidence="11">
    <location>
        <begin position="1729"/>
        <end position="1744"/>
    </location>
</feature>
<dbReference type="InterPro" id="IPR011011">
    <property type="entry name" value="Znf_FYVE_PHD"/>
</dbReference>
<comment type="caution">
    <text evidence="14">The sequence shown here is derived from an EMBL/GenBank/DDBJ whole genome shotgun (WGS) entry which is preliminary data.</text>
</comment>
<feature type="compositionally biased region" description="Low complexity" evidence="11">
    <location>
        <begin position="1567"/>
        <end position="1581"/>
    </location>
</feature>
<feature type="compositionally biased region" description="Low complexity" evidence="11">
    <location>
        <begin position="1655"/>
        <end position="1668"/>
    </location>
</feature>
<evidence type="ECO:0000259" key="13">
    <source>
        <dbReference type="PROSITE" id="PS51455"/>
    </source>
</evidence>
<evidence type="ECO:0000313" key="15">
    <source>
        <dbReference type="Proteomes" id="UP000749646"/>
    </source>
</evidence>
<evidence type="ECO:0000256" key="5">
    <source>
        <dbReference type="ARBA" id="ARBA00022771"/>
    </source>
</evidence>
<evidence type="ECO:0000256" key="10">
    <source>
        <dbReference type="PROSITE-ProRule" id="PRU00781"/>
    </source>
</evidence>
<feature type="compositionally biased region" description="Low complexity" evidence="11">
    <location>
        <begin position="1466"/>
        <end position="1480"/>
    </location>
</feature>
<feature type="compositionally biased region" description="Basic residues" evidence="11">
    <location>
        <begin position="1509"/>
        <end position="1518"/>
    </location>
</feature>
<dbReference type="CDD" id="cd17300">
    <property type="entry name" value="PIPKc_PIKfyve"/>
    <property type="match status" value="1"/>
</dbReference>
<evidence type="ECO:0000256" key="8">
    <source>
        <dbReference type="ARBA" id="ARBA00022840"/>
    </source>
</evidence>
<evidence type="ECO:0000256" key="3">
    <source>
        <dbReference type="ARBA" id="ARBA00022723"/>
    </source>
</evidence>
<keyword evidence="8 10" id="KW-0067">ATP-binding</keyword>
<reference evidence="14" key="1">
    <citation type="journal article" date="2020" name="Fungal Divers.">
        <title>Resolving the Mortierellaceae phylogeny through synthesis of multi-gene phylogenetics and phylogenomics.</title>
        <authorList>
            <person name="Vandepol N."/>
            <person name="Liber J."/>
            <person name="Desiro A."/>
            <person name="Na H."/>
            <person name="Kennedy M."/>
            <person name="Barry K."/>
            <person name="Grigoriev I.V."/>
            <person name="Miller A.N."/>
            <person name="O'Donnell K."/>
            <person name="Stajich J.E."/>
            <person name="Bonito G."/>
        </authorList>
    </citation>
    <scope>NUCLEOTIDE SEQUENCE</scope>
    <source>
        <strain evidence="14">MES-2147</strain>
    </source>
</reference>
<feature type="compositionally biased region" description="Gly residues" evidence="11">
    <location>
        <begin position="40"/>
        <end position="51"/>
    </location>
</feature>
<feature type="compositionally biased region" description="Polar residues" evidence="11">
    <location>
        <begin position="1669"/>
        <end position="1683"/>
    </location>
</feature>
<feature type="domain" description="FYVE-type" evidence="12">
    <location>
        <begin position="302"/>
        <end position="362"/>
    </location>
</feature>
<feature type="region of interest" description="Disordered" evidence="11">
    <location>
        <begin position="2291"/>
        <end position="2408"/>
    </location>
</feature>
<keyword evidence="15" id="KW-1185">Reference proteome</keyword>
<keyword evidence="4 10" id="KW-0547">Nucleotide-binding</keyword>
<dbReference type="InterPro" id="IPR000306">
    <property type="entry name" value="Znf_FYVE"/>
</dbReference>
<keyword evidence="2 10" id="KW-0808">Transferase</keyword>
<dbReference type="PROSITE" id="PS50178">
    <property type="entry name" value="ZF_FYVE"/>
    <property type="match status" value="1"/>
</dbReference>
<dbReference type="InterPro" id="IPR044769">
    <property type="entry name" value="PIKfyve_PIPKc"/>
</dbReference>
<dbReference type="PROSITE" id="PS51455">
    <property type="entry name" value="PIPK"/>
    <property type="match status" value="1"/>
</dbReference>
<feature type="compositionally biased region" description="Basic and acidic residues" evidence="11">
    <location>
        <begin position="2340"/>
        <end position="2353"/>
    </location>
</feature>
<dbReference type="Gene3D" id="3.30.810.10">
    <property type="entry name" value="2-Layer Sandwich"/>
    <property type="match status" value="1"/>
</dbReference>
<name>A0A9P6INF3_9FUNG</name>
<dbReference type="GO" id="GO:0000285">
    <property type="term" value="F:1-phosphatidylinositol-3-phosphate 5-kinase activity"/>
    <property type="evidence" value="ECO:0007669"/>
    <property type="project" value="UniProtKB-EC"/>
</dbReference>
<feature type="compositionally biased region" description="Polar residues" evidence="11">
    <location>
        <begin position="2397"/>
        <end position="2408"/>
    </location>
</feature>
<evidence type="ECO:0000313" key="14">
    <source>
        <dbReference type="EMBL" id="KAF9941422.1"/>
    </source>
</evidence>
<evidence type="ECO:0000256" key="2">
    <source>
        <dbReference type="ARBA" id="ARBA00022679"/>
    </source>
</evidence>
<sequence>MTTLTSFGAFHEPSQPEDPPENVFSKLFHRVKNTLSNSHGPGGGGGGGGGLAHLSTPPPPFSSLDSGQLAAADIIPNGGGSGGGDYLPPSLFVSSSNNKASDSYDVRSDIGTVSSSTLNLGSDLGSDLGSWIITPDTNNINNGTNRRSLPEDKERISIPARRLYPNANASRRPSSLFKVSTIDHSIIQDDDSASGSLSSLLAPPVVSFGPAFGGSPQNESVVGTTTATTAVRTVDHTRLSTADSSAARDYINTLRAKEALADSDTRSIRSFSSGHHKGNSLTKLIRRVRGEGVVSKEYWMTDENAKECFGCNAPFSMMRRKHHCRICGVIFCSKCASNIISGAELGYEGDLRVCKYCLQQYEQESDDYISGTAWPATAPAPSNGHGYSLQPTSSSALNSAAADATPLDGIRKFLHAGSNLFLARSRSNTTTGDPQIDGGNAVPFRRPIAFEGGGDINDSILDPELVPYMGEDDDDDQDDLWPTNTTSNSMGPLGSFNSPYREVGSSSYDDDPLEYNSPKEKPMLRMAKQDSFNRRISINGGRPNHRNLSLNLKTRGGLMRSDGSESMRSPLDMRPASPFLVPNSQAALLNRHSRAASMVASKVEINSSSLQHMRRLLCQLLARSNIVNGDEWEEVIMKVVINVSNSIQVIRAMDVMEVVKIKKIPGGTPQDTVYINGVVCTKNLAHKQMSRTLHHPKILILRFALEYQRLENHFMSLEPIVSQEMKYLEHLVTRIVALNPGIIVVEKTVSRLALELLLKYNVAIAYNVKPEVIEAISRSTGADAIKSMDQLVKEPRLGTCGLFEIKTFVHELIPNKRKSYMFFQHCPGHHFCSLVLRGGSQNILERIKGIVELMVWVSYNLKMETALINDQSAITYPLSEARIIEEETVEISSDPDISRLQELLIPYKQTILSASPFVRFNPPFLLTQMIGNAEKLKAIERTTTPTALRDIGNSKIMSMTTSTNAIINKSSTGRSQDSGFVEGVYIDISNDFQAKSKAWEDFLRFGVGPSHMVPSSYRGLTFLFSKVCMTTKTTCAGPDIYPIEYYHSGSDVTLANYLGQLCVDQNYPCSFQACGRLLLDHQHIYAHGDAKVTITVGQWNPPKTFKQDSIMMWSRCKVCQYETAHEYMSDDTRNYSFGKFLELIFHQSNLTCRSRVCPHDINHNHIRFFGLNTRLVKVERIPIRLFDINLPPMLVRCKPEFYVRSKNQDLDLVRSLIIRYWDSVMERVKNCIFNVVQPSKIEAAKQELQEMSRNVVVEKKGSLQLLQQAYHNSSPTDNLSLNMVRIKLNEKAAEWDKTFRTFAREYFNPDRDFRRSTTAQFGRIFDENEFPVASDRAHHVNLVNDLPVTLDSSSDINGDQNDDPQDHPIPTELPYLGSSPTLKATNPRIEEADVAALESAIASASSQIAFPFIEPKVTRRLSMNLMQELRPKLTQALTTESIVTLTVDDLSEKSRPKALTPPPPSISRITSPPLSRSAARVSSRLSMVTLPTFDPMSLLQPEWKETQSHQHHHHHHQAKSGGGHILASSSSTSIPSSTGGTTSSPLLSSNKNLSDRIIIPLNRTPSAERPSSTGSTSSARSQYFFSKSSSRPRRPTENTTTISSSTSSASSPPSGHPFSNNGPAPLTSLGSKRSHYLTQAQTGGGSGASVHTQASSGSTGSFGLSSEGQQKSITGNRNRSMTQPMPVLQKGIHRTRYMNALSNRNPRPQETKQPTIEVFSSVKEAAKEESDDEDDNQSEGEGDEPYQPSRGYTFSLIQTDAMDEALGSEDPLSMEAASRSHSGGGGGGSGWNNNGDDNSFLDPVMMMFLGEDDYSPDQQSIATTTKANNGSLPPPKSSMNITVSGTLSAALAAASKLPQLSEVAEGVERGSLIKTLSNLWHDRHSRNFTPLNYPFSIIALTLSSTEYVKRLKGIFKGDGGADLGGSGSGSNSNSNQHTTTTTSAPMSNSGTATPAEESSSSTTVSSSFDGSGGGNNNTPLLSSSTMSSMVEGIYDDIPVLDDSLLSEPGTHMKFQFVDGPTMLYCKIFYMEQFHALRKAAGCEYSYIQSLARCMRWDATGGKSGSSFLKTKDDRFIMKQLSKVELEAFIKFAPHYFQYMHKAIYDKQPTVLAKIFGFYRVGYKYGALSRSMNMDVLVMENLFYDRKNLQIFDLKGSRRNRFVQPTGKEMEVLLDENFIEFMSKSPFFIRQHAQLQLLESLRNDSFFLQQFNIMDYSLLVAVADDRREILVGIVDFIRPFTWDKKLESWVKDAVGSREPTIVSPSQYRKRFKNAMKRHLDMVPDRWFKNFSREQQHHHPGVKHKTTTSTATDAHEQSSSSQSQQQQQQQQHSIQESTTGGGEHDRELSGQEQRKGHLQLHQHYSTTSSTSRTERASSHSNLHYHSRNNTNDERGSIGGQSSRPTSSLIN</sequence>
<feature type="compositionally biased region" description="Low complexity" evidence="11">
    <location>
        <begin position="2315"/>
        <end position="2329"/>
    </location>
</feature>
<dbReference type="GO" id="GO:0005524">
    <property type="term" value="F:ATP binding"/>
    <property type="evidence" value="ECO:0007669"/>
    <property type="project" value="UniProtKB-UniRule"/>
</dbReference>
<keyword evidence="6 10" id="KW-0418">Kinase</keyword>
<dbReference type="InterPro" id="IPR027484">
    <property type="entry name" value="PInositol-4-P-5-kinase_N"/>
</dbReference>
<dbReference type="GO" id="GO:0010008">
    <property type="term" value="C:endosome membrane"/>
    <property type="evidence" value="ECO:0007669"/>
    <property type="project" value="TreeGrafter"/>
</dbReference>
<evidence type="ECO:0000256" key="4">
    <source>
        <dbReference type="ARBA" id="ARBA00022741"/>
    </source>
</evidence>
<dbReference type="Gene3D" id="3.50.7.10">
    <property type="entry name" value="GroEL"/>
    <property type="match status" value="1"/>
</dbReference>
<dbReference type="InterPro" id="IPR027409">
    <property type="entry name" value="GroEL-like_apical_dom_sf"/>
</dbReference>